<dbReference type="EMBL" id="KZ293674">
    <property type="protein sequence ID" value="PBK88153.1"/>
    <property type="molecule type" value="Genomic_DNA"/>
</dbReference>
<evidence type="ECO:0000256" key="1">
    <source>
        <dbReference type="SAM" id="MobiDB-lite"/>
    </source>
</evidence>
<sequence length="624" mass="68255">MVKVGDAMDHPTQPVPAQTVDLTSMQSPLACLHEITDAGDGRQANAFMWAIINNLWISIGSAPNPILSATYPTKLVGQHLLCWIKEFLAHNVSFYPSPHRAGPAHEVLAGLWDPSSFRSRDQSAYSQHDYLNEGTPLGVRRKKIVVGSVFKAGPRHMGISCKIKKQVYFNLQNGKLAYGNVARSEESIVLSKEVADDNGGMFQEHFKENLSFLTCPLLKMATLPNFTNFAFRCGQEVPSNWTEAHAQSLYDSILVDPIQSFTPHLTFLQDKTAQITKVTGTDASTLRRQQATVFRQICPFIQQCYDINWLATSDPMSSDADTGSSDSEAHEDEDEDEDPPAIPMDEDLTPSEGEDSGNEVGKEWQVASEISDDGSGEEEEEEKVEGEDNKTSNTDDKREQEQEEQQDQLNSGEVLDSAPKTKDSIVHLNQQLRQGKTQPAMHAHMVEMEEKGLLKPADEKCDCCHGGHHCLLPIKSDNGHPTCAECLISSHGCPNHIAHATPAKKKPVHSTKGKTRADPTLAKHLQAFMLVSRLCRGNPTLAGTTSQPEVGPSSAPSVMELLNEYNTFSLCPMQSRPALGHGALFQWFEPPQGGSLGSDPCPHPSAGGSSSGARVQAEEIQSIL</sequence>
<dbReference type="AlphaFoldDB" id="A0A2H3DIT6"/>
<reference evidence="3" key="1">
    <citation type="journal article" date="2017" name="Nat. Ecol. Evol.">
        <title>Genome expansion and lineage-specific genetic innovations in the forest pathogenic fungi Armillaria.</title>
        <authorList>
            <person name="Sipos G."/>
            <person name="Prasanna A.N."/>
            <person name="Walter M.C."/>
            <person name="O'Connor E."/>
            <person name="Balint B."/>
            <person name="Krizsan K."/>
            <person name="Kiss B."/>
            <person name="Hess J."/>
            <person name="Varga T."/>
            <person name="Slot J."/>
            <person name="Riley R."/>
            <person name="Boka B."/>
            <person name="Rigling D."/>
            <person name="Barry K."/>
            <person name="Lee J."/>
            <person name="Mihaltcheva S."/>
            <person name="LaButti K."/>
            <person name="Lipzen A."/>
            <person name="Waldron R."/>
            <person name="Moloney N.M."/>
            <person name="Sperisen C."/>
            <person name="Kredics L."/>
            <person name="Vagvoelgyi C."/>
            <person name="Patrignani A."/>
            <person name="Fitzpatrick D."/>
            <person name="Nagy I."/>
            <person name="Doyle S."/>
            <person name="Anderson J.B."/>
            <person name="Grigoriev I.V."/>
            <person name="Gueldener U."/>
            <person name="Muensterkoetter M."/>
            <person name="Nagy L.G."/>
        </authorList>
    </citation>
    <scope>NUCLEOTIDE SEQUENCE [LARGE SCALE GENOMIC DNA]</scope>
    <source>
        <strain evidence="3">Ar21-2</strain>
    </source>
</reference>
<keyword evidence="3" id="KW-1185">Reference proteome</keyword>
<dbReference type="InParanoid" id="A0A2H3DIT6"/>
<proteinExistence type="predicted"/>
<feature type="compositionally biased region" description="Basic and acidic residues" evidence="1">
    <location>
        <begin position="386"/>
        <end position="400"/>
    </location>
</feature>
<accession>A0A2H3DIT6</accession>
<protein>
    <submittedName>
        <fullName evidence="2">Uncharacterized protein</fullName>
    </submittedName>
</protein>
<feature type="compositionally biased region" description="Acidic residues" evidence="1">
    <location>
        <begin position="370"/>
        <end position="385"/>
    </location>
</feature>
<gene>
    <name evidence="2" type="ORF">ARMGADRAFT_1034122</name>
</gene>
<feature type="region of interest" description="Disordered" evidence="1">
    <location>
        <begin position="591"/>
        <end position="624"/>
    </location>
</feature>
<dbReference type="OrthoDB" id="3039994at2759"/>
<dbReference type="Proteomes" id="UP000217790">
    <property type="component" value="Unassembled WGS sequence"/>
</dbReference>
<evidence type="ECO:0000313" key="3">
    <source>
        <dbReference type="Proteomes" id="UP000217790"/>
    </source>
</evidence>
<organism evidence="2 3">
    <name type="scientific">Armillaria gallica</name>
    <name type="common">Bulbous honey fungus</name>
    <name type="synonym">Armillaria bulbosa</name>
    <dbReference type="NCBI Taxonomy" id="47427"/>
    <lineage>
        <taxon>Eukaryota</taxon>
        <taxon>Fungi</taxon>
        <taxon>Dikarya</taxon>
        <taxon>Basidiomycota</taxon>
        <taxon>Agaricomycotina</taxon>
        <taxon>Agaricomycetes</taxon>
        <taxon>Agaricomycetidae</taxon>
        <taxon>Agaricales</taxon>
        <taxon>Marasmiineae</taxon>
        <taxon>Physalacriaceae</taxon>
        <taxon>Armillaria</taxon>
    </lineage>
</organism>
<feature type="compositionally biased region" description="Acidic residues" evidence="1">
    <location>
        <begin position="329"/>
        <end position="357"/>
    </location>
</feature>
<name>A0A2H3DIT6_ARMGA</name>
<evidence type="ECO:0000313" key="2">
    <source>
        <dbReference type="EMBL" id="PBK88153.1"/>
    </source>
</evidence>
<feature type="region of interest" description="Disordered" evidence="1">
    <location>
        <begin position="315"/>
        <end position="419"/>
    </location>
</feature>